<keyword evidence="3" id="KW-1185">Reference proteome</keyword>
<accession>A0A8J4DRV5</accession>
<evidence type="ECO:0000259" key="1">
    <source>
        <dbReference type="SMART" id="SM00478"/>
    </source>
</evidence>
<dbReference type="SUPFAM" id="SSF48150">
    <property type="entry name" value="DNA-glycosylase"/>
    <property type="match status" value="1"/>
</dbReference>
<dbReference type="Proteomes" id="UP000619260">
    <property type="component" value="Unassembled WGS sequence"/>
</dbReference>
<dbReference type="GO" id="GO:0006284">
    <property type="term" value="P:base-excision repair"/>
    <property type="evidence" value="ECO:0007669"/>
    <property type="project" value="InterPro"/>
</dbReference>
<dbReference type="InterPro" id="IPR003265">
    <property type="entry name" value="HhH-GPD_domain"/>
</dbReference>
<comment type="caution">
    <text evidence="2">The sequence shown here is derived from an EMBL/GenBank/DDBJ whole genome shotgun (WGS) entry which is preliminary data.</text>
</comment>
<feature type="domain" description="HhH-GPD" evidence="1">
    <location>
        <begin position="143"/>
        <end position="305"/>
    </location>
</feature>
<proteinExistence type="predicted"/>
<dbReference type="AlphaFoldDB" id="A0A8J4DRV5"/>
<gene>
    <name evidence="2" type="ORF">Val02_54210</name>
</gene>
<sequence>MTIAPVHHTLLSAVPPFSIEASRRAMAGFQPCAGDQQVCAAHVRKAFLRPGADDEAVVVEVSRRPDTTPGVSLLVHAASPLSPAEAAAVELTVSRWLSLTDDLRPLLDRATGDPPTAALLGAVEGLHQVRFPSLAEGVAYFALSQRSTQWSAAARKARMATSLGPALEVGGQRYVAFPSLGRLASMSAEELLPYGGNRQRAARLDEVLTGVARLDEDMLRTAPYAEAREALLAVRGIGVFTANAILLRVLGRPDDVPLEMAQFAAVSEGVYGPHPPAPDEIRERYGAHTGWWAYLCRTALAWRRADAKGAAAAA</sequence>
<dbReference type="InterPro" id="IPR011257">
    <property type="entry name" value="DNA_glycosylase"/>
</dbReference>
<dbReference type="Gene3D" id="1.10.340.30">
    <property type="entry name" value="Hypothetical protein, domain 2"/>
    <property type="match status" value="1"/>
</dbReference>
<organism evidence="2 3">
    <name type="scientific">Virgisporangium aliadipatigenens</name>
    <dbReference type="NCBI Taxonomy" id="741659"/>
    <lineage>
        <taxon>Bacteria</taxon>
        <taxon>Bacillati</taxon>
        <taxon>Actinomycetota</taxon>
        <taxon>Actinomycetes</taxon>
        <taxon>Micromonosporales</taxon>
        <taxon>Micromonosporaceae</taxon>
        <taxon>Virgisporangium</taxon>
    </lineage>
</organism>
<evidence type="ECO:0000313" key="2">
    <source>
        <dbReference type="EMBL" id="GIJ48535.1"/>
    </source>
</evidence>
<dbReference type="GO" id="GO:0003824">
    <property type="term" value="F:catalytic activity"/>
    <property type="evidence" value="ECO:0007669"/>
    <property type="project" value="InterPro"/>
</dbReference>
<dbReference type="EMBL" id="BOPF01000021">
    <property type="protein sequence ID" value="GIJ48535.1"/>
    <property type="molecule type" value="Genomic_DNA"/>
</dbReference>
<protein>
    <submittedName>
        <fullName evidence="2">DNA-3-methyladenine glycosylase 2 family protein</fullName>
    </submittedName>
</protein>
<reference evidence="2" key="1">
    <citation type="submission" date="2021-01" db="EMBL/GenBank/DDBJ databases">
        <title>Whole genome shotgun sequence of Virgisporangium aliadipatigenens NBRC 105644.</title>
        <authorList>
            <person name="Komaki H."/>
            <person name="Tamura T."/>
        </authorList>
    </citation>
    <scope>NUCLEOTIDE SEQUENCE</scope>
    <source>
        <strain evidence="2">NBRC 105644</strain>
    </source>
</reference>
<dbReference type="SMART" id="SM00478">
    <property type="entry name" value="ENDO3c"/>
    <property type="match status" value="1"/>
</dbReference>
<dbReference type="RefSeq" id="WP_203902016.1">
    <property type="nucleotide sequence ID" value="NZ_BOPF01000021.1"/>
</dbReference>
<evidence type="ECO:0000313" key="3">
    <source>
        <dbReference type="Proteomes" id="UP000619260"/>
    </source>
</evidence>
<name>A0A8J4DRV5_9ACTN</name>